<dbReference type="OrthoDB" id="2015992at2759"/>
<dbReference type="InterPro" id="IPR024185">
    <property type="entry name" value="FTHF_cligase-like_sf"/>
</dbReference>
<dbReference type="PANTHER" id="PTHR23407">
    <property type="entry name" value="ATPASE INHIBITOR/5-FORMYLTETRAHYDROFOLATE CYCLO-LIGASE"/>
    <property type="match status" value="1"/>
</dbReference>
<comment type="similarity">
    <text evidence="1">Belongs to the 5-formyltetrahydrofolate cyclo-ligase family.</text>
</comment>
<dbReference type="SUPFAM" id="SSF100950">
    <property type="entry name" value="NagB/RpiA/CoA transferase-like"/>
    <property type="match status" value="1"/>
</dbReference>
<dbReference type="EMBL" id="KZ819328">
    <property type="protein sequence ID" value="PWN20232.1"/>
    <property type="molecule type" value="Genomic_DNA"/>
</dbReference>
<dbReference type="GO" id="GO:0005524">
    <property type="term" value="F:ATP binding"/>
    <property type="evidence" value="ECO:0007669"/>
    <property type="project" value="UniProtKB-KW"/>
</dbReference>
<dbReference type="STRING" id="1684307.A0A316U4Q3"/>
<keyword evidence="2" id="KW-0547">Nucleotide-binding</keyword>
<name>A0A316U4Q3_9BASI</name>
<feature type="compositionally biased region" description="Low complexity" evidence="6">
    <location>
        <begin position="151"/>
        <end position="170"/>
    </location>
</feature>
<feature type="region of interest" description="Disordered" evidence="6">
    <location>
        <begin position="151"/>
        <end position="187"/>
    </location>
</feature>
<evidence type="ECO:0000313" key="7">
    <source>
        <dbReference type="EMBL" id="PWN20232.1"/>
    </source>
</evidence>
<evidence type="ECO:0000256" key="1">
    <source>
        <dbReference type="ARBA" id="ARBA00010638"/>
    </source>
</evidence>
<organism evidence="7 8">
    <name type="scientific">Pseudomicrostroma glucosiphilum</name>
    <dbReference type="NCBI Taxonomy" id="1684307"/>
    <lineage>
        <taxon>Eukaryota</taxon>
        <taxon>Fungi</taxon>
        <taxon>Dikarya</taxon>
        <taxon>Basidiomycota</taxon>
        <taxon>Ustilaginomycotina</taxon>
        <taxon>Exobasidiomycetes</taxon>
        <taxon>Microstromatales</taxon>
        <taxon>Microstromatales incertae sedis</taxon>
        <taxon>Pseudomicrostroma</taxon>
    </lineage>
</organism>
<dbReference type="InterPro" id="IPR002698">
    <property type="entry name" value="FTHF_cligase"/>
</dbReference>
<evidence type="ECO:0000313" key="8">
    <source>
        <dbReference type="Proteomes" id="UP000245942"/>
    </source>
</evidence>
<evidence type="ECO:0000256" key="4">
    <source>
        <dbReference type="ARBA" id="ARBA00036539"/>
    </source>
</evidence>
<comment type="catalytic activity">
    <reaction evidence="4">
        <text>(6S)-5-formyl-5,6,7,8-tetrahydrofolate + ATP = (6R)-5,10-methenyltetrahydrofolate + ADP + phosphate</text>
        <dbReference type="Rhea" id="RHEA:10488"/>
        <dbReference type="ChEBI" id="CHEBI:30616"/>
        <dbReference type="ChEBI" id="CHEBI:43474"/>
        <dbReference type="ChEBI" id="CHEBI:57455"/>
        <dbReference type="ChEBI" id="CHEBI:57457"/>
        <dbReference type="ChEBI" id="CHEBI:456216"/>
        <dbReference type="EC" id="6.3.3.2"/>
    </reaction>
</comment>
<dbReference type="GO" id="GO:0005739">
    <property type="term" value="C:mitochondrion"/>
    <property type="evidence" value="ECO:0007669"/>
    <property type="project" value="TreeGrafter"/>
</dbReference>
<accession>A0A316U4Q3</accession>
<gene>
    <name evidence="7" type="ORF">BCV69DRAFT_283111</name>
</gene>
<dbReference type="GO" id="GO:0035999">
    <property type="term" value="P:tetrahydrofolate interconversion"/>
    <property type="evidence" value="ECO:0007669"/>
    <property type="project" value="TreeGrafter"/>
</dbReference>
<dbReference type="Gene3D" id="3.40.50.10420">
    <property type="entry name" value="NagB/RpiA/CoA transferase-like"/>
    <property type="match status" value="1"/>
</dbReference>
<reference evidence="7 8" key="1">
    <citation type="journal article" date="2018" name="Mol. Biol. Evol.">
        <title>Broad Genomic Sampling Reveals a Smut Pathogenic Ancestry of the Fungal Clade Ustilaginomycotina.</title>
        <authorList>
            <person name="Kijpornyongpan T."/>
            <person name="Mondo S.J."/>
            <person name="Barry K."/>
            <person name="Sandor L."/>
            <person name="Lee J."/>
            <person name="Lipzen A."/>
            <person name="Pangilinan J."/>
            <person name="LaButti K."/>
            <person name="Hainaut M."/>
            <person name="Henrissat B."/>
            <person name="Grigoriev I.V."/>
            <person name="Spatafora J.W."/>
            <person name="Aime M.C."/>
        </authorList>
    </citation>
    <scope>NUCLEOTIDE SEQUENCE [LARGE SCALE GENOMIC DNA]</scope>
    <source>
        <strain evidence="7 8">MCA 4718</strain>
    </source>
</reference>
<dbReference type="Pfam" id="PF01812">
    <property type="entry name" value="5-FTHF_cyc-lig"/>
    <property type="match status" value="1"/>
</dbReference>
<dbReference type="RefSeq" id="XP_025347392.1">
    <property type="nucleotide sequence ID" value="XM_025492590.1"/>
</dbReference>
<proteinExistence type="inferred from homology"/>
<dbReference type="EC" id="6.3.3.2" evidence="5"/>
<evidence type="ECO:0000256" key="6">
    <source>
        <dbReference type="SAM" id="MobiDB-lite"/>
    </source>
</evidence>
<keyword evidence="3" id="KW-0067">ATP-binding</keyword>
<keyword evidence="8" id="KW-1185">Reference proteome</keyword>
<dbReference type="GeneID" id="37014324"/>
<dbReference type="Proteomes" id="UP000245942">
    <property type="component" value="Unassembled WGS sequence"/>
</dbReference>
<dbReference type="PANTHER" id="PTHR23407:SF1">
    <property type="entry name" value="5-FORMYLTETRAHYDROFOLATE CYCLO-LIGASE"/>
    <property type="match status" value="1"/>
</dbReference>
<dbReference type="AlphaFoldDB" id="A0A316U4Q3"/>
<keyword evidence="7" id="KW-0436">Ligase</keyword>
<evidence type="ECO:0000256" key="5">
    <source>
        <dbReference type="ARBA" id="ARBA00038966"/>
    </source>
</evidence>
<dbReference type="GO" id="GO:0009396">
    <property type="term" value="P:folic acid-containing compound biosynthetic process"/>
    <property type="evidence" value="ECO:0007669"/>
    <property type="project" value="TreeGrafter"/>
</dbReference>
<sequence length="279" mass="30271">MAATNAAAASAAGLRTAKRSMRKAMAQRLAQMSRQEILEQSEHVTRRILASPTYQRAEAISVYVSMASGEVDTDHLCRHTLLAGKRLYVPLFAAPASSAASSATSSSTSSLKSPASTFSSDMRMLRLRTLAEYEGMKMNRWGIREPEEEYAAGVEEISQGSPSPDQSQSQNERVRRENALDPSTGGSGLDLILSPGVAFDEQAGRLGHGKGYYDRYLARCEEFAQQRGKAGPVCVALGLTPQVLPSGERVPQDEYDRTLDGIVVPSGVLRATDDRGRWE</sequence>
<dbReference type="GO" id="GO:0030272">
    <property type="term" value="F:5-formyltetrahydrofolate cyclo-ligase activity"/>
    <property type="evidence" value="ECO:0007669"/>
    <property type="project" value="UniProtKB-EC"/>
</dbReference>
<evidence type="ECO:0000256" key="3">
    <source>
        <dbReference type="ARBA" id="ARBA00022840"/>
    </source>
</evidence>
<evidence type="ECO:0000256" key="2">
    <source>
        <dbReference type="ARBA" id="ARBA00022741"/>
    </source>
</evidence>
<dbReference type="InterPro" id="IPR037171">
    <property type="entry name" value="NagB/RpiA_transferase-like"/>
</dbReference>
<protein>
    <recommendedName>
        <fullName evidence="5">5-formyltetrahydrofolate cyclo-ligase</fullName>
        <ecNumber evidence="5">6.3.3.2</ecNumber>
    </recommendedName>
</protein>